<dbReference type="GO" id="GO:0120147">
    <property type="term" value="F:formylglycine-generating oxidase activity"/>
    <property type="evidence" value="ECO:0007669"/>
    <property type="project" value="TreeGrafter"/>
</dbReference>
<evidence type="ECO:0000313" key="3">
    <source>
        <dbReference type="Proteomes" id="UP000238823"/>
    </source>
</evidence>
<reference evidence="2 3" key="1">
    <citation type="submission" date="2018-03" db="EMBL/GenBank/DDBJ databases">
        <title>Draft Genome Sequences of the Obligatory Marine Myxobacteria Enhygromyxa salina SWB007.</title>
        <authorList>
            <person name="Poehlein A."/>
            <person name="Moghaddam J.A."/>
            <person name="Harms H."/>
            <person name="Alanjari M."/>
            <person name="Koenig G.M."/>
            <person name="Daniel R."/>
            <person name="Schaeberle T.F."/>
        </authorList>
    </citation>
    <scope>NUCLEOTIDE SEQUENCE [LARGE SCALE GENOMIC DNA]</scope>
    <source>
        <strain evidence="2 3">SWB007</strain>
    </source>
</reference>
<accession>A0A2S9YC48</accession>
<comment type="caution">
    <text evidence="2">The sequence shown here is derived from an EMBL/GenBank/DDBJ whole genome shotgun (WGS) entry which is preliminary data.</text>
</comment>
<protein>
    <submittedName>
        <fullName evidence="2">Hercynine oxygenase</fullName>
        <ecNumber evidence="2">1.14.99.-</ecNumber>
    </submittedName>
</protein>
<dbReference type="Pfam" id="PF03781">
    <property type="entry name" value="FGE-sulfatase"/>
    <property type="match status" value="1"/>
</dbReference>
<dbReference type="PANTHER" id="PTHR23150:SF19">
    <property type="entry name" value="FORMYLGLYCINE-GENERATING ENZYME"/>
    <property type="match status" value="1"/>
</dbReference>
<gene>
    <name evidence="2" type="primary">egtB_7</name>
    <name evidence="2" type="ORF">ENSA7_54610</name>
</gene>
<dbReference type="PANTHER" id="PTHR23150">
    <property type="entry name" value="SULFATASE MODIFYING FACTOR 1, 2"/>
    <property type="match status" value="1"/>
</dbReference>
<evidence type="ECO:0000259" key="1">
    <source>
        <dbReference type="Pfam" id="PF03781"/>
    </source>
</evidence>
<dbReference type="InterPro" id="IPR016187">
    <property type="entry name" value="CTDL_fold"/>
</dbReference>
<dbReference type="EMBL" id="PVNL01000111">
    <property type="protein sequence ID" value="PRQ02632.1"/>
    <property type="molecule type" value="Genomic_DNA"/>
</dbReference>
<keyword evidence="2" id="KW-0560">Oxidoreductase</keyword>
<dbReference type="InterPro" id="IPR042095">
    <property type="entry name" value="SUMF_sf"/>
</dbReference>
<dbReference type="AlphaFoldDB" id="A0A2S9YC48"/>
<name>A0A2S9YC48_9BACT</name>
<evidence type="ECO:0000313" key="2">
    <source>
        <dbReference type="EMBL" id="PRQ02632.1"/>
    </source>
</evidence>
<dbReference type="InterPro" id="IPR005532">
    <property type="entry name" value="SUMF_dom"/>
</dbReference>
<dbReference type="EC" id="1.14.99.-" evidence="2"/>
<dbReference type="SUPFAM" id="SSF56436">
    <property type="entry name" value="C-type lectin-like"/>
    <property type="match status" value="1"/>
</dbReference>
<dbReference type="Proteomes" id="UP000238823">
    <property type="component" value="Unassembled WGS sequence"/>
</dbReference>
<feature type="domain" description="Sulfatase-modifying factor enzyme-like" evidence="1">
    <location>
        <begin position="63"/>
        <end position="291"/>
    </location>
</feature>
<dbReference type="OrthoDB" id="9768004at2"/>
<organism evidence="2 3">
    <name type="scientific">Enhygromyxa salina</name>
    <dbReference type="NCBI Taxonomy" id="215803"/>
    <lineage>
        <taxon>Bacteria</taxon>
        <taxon>Pseudomonadati</taxon>
        <taxon>Myxococcota</taxon>
        <taxon>Polyangia</taxon>
        <taxon>Nannocystales</taxon>
        <taxon>Nannocystaceae</taxon>
        <taxon>Enhygromyxa</taxon>
    </lineage>
</organism>
<dbReference type="InterPro" id="IPR051043">
    <property type="entry name" value="Sulfatase_Mod_Factor_Kinase"/>
</dbReference>
<proteinExistence type="predicted"/>
<dbReference type="Gene3D" id="3.90.1580.10">
    <property type="entry name" value="paralog of FGE (formylglycine-generating enzyme)"/>
    <property type="match status" value="1"/>
</dbReference>
<dbReference type="RefSeq" id="WP_106092344.1">
    <property type="nucleotide sequence ID" value="NZ_PVNL01000111.1"/>
</dbReference>
<sequence length="301" mass="33800">MTNQTKTFRGANCVQHLKRWLEDRTGDASPLDCVAWACSSCGTDRYGLWIEIVICAESTRYRWVPPGSFTMGLDDDGTERAYLVEVPSHTVILSAGFWVEDVPCTQGLWKAVMGREPSHFRAPDRPVESVSWDLVQEFIRKLRAHVSGFSCRLPTEAEWEYTCGHLDGCIEEAAWVHENSAADFDLAGVEYVAPGPSNSKRRYGPRGTHPVRGKKPNRFGVYDLLGNVLEWCDDAPRVYSLGVIRDPRGTGSDERVLRGGDWDTKLCETRPTRRFSLDKRYGGGNIGFRLVVPARDGSVPW</sequence>